<evidence type="ECO:0000256" key="3">
    <source>
        <dbReference type="ARBA" id="ARBA00023004"/>
    </source>
</evidence>
<gene>
    <name evidence="6" type="primary">cpdA</name>
    <name evidence="6" type="ORF">GCM10009092_27130</name>
</gene>
<keyword evidence="1" id="KW-0479">Metal-binding</keyword>
<dbReference type="InterPro" id="IPR050884">
    <property type="entry name" value="CNP_phosphodiesterase-III"/>
</dbReference>
<organism evidence="6 7">
    <name type="scientific">Bowmanella denitrificans</name>
    <dbReference type="NCBI Taxonomy" id="366582"/>
    <lineage>
        <taxon>Bacteria</taxon>
        <taxon>Pseudomonadati</taxon>
        <taxon>Pseudomonadota</taxon>
        <taxon>Gammaproteobacteria</taxon>
        <taxon>Alteromonadales</taxon>
        <taxon>Alteromonadaceae</taxon>
        <taxon>Bowmanella</taxon>
    </lineage>
</organism>
<dbReference type="Proteomes" id="UP001501757">
    <property type="component" value="Unassembled WGS sequence"/>
</dbReference>
<keyword evidence="2" id="KW-0378">Hydrolase</keyword>
<dbReference type="RefSeq" id="WP_343845609.1">
    <property type="nucleotide sequence ID" value="NZ_BAAAEI010000015.1"/>
</dbReference>
<dbReference type="PANTHER" id="PTHR42988">
    <property type="entry name" value="PHOSPHOHYDROLASE"/>
    <property type="match status" value="1"/>
</dbReference>
<evidence type="ECO:0000256" key="1">
    <source>
        <dbReference type="ARBA" id="ARBA00022723"/>
    </source>
</evidence>
<comment type="similarity">
    <text evidence="4">Belongs to the cyclic nucleotide phosphodiesterase class-III family.</text>
</comment>
<proteinExistence type="inferred from homology"/>
<dbReference type="Gene3D" id="3.60.21.10">
    <property type="match status" value="1"/>
</dbReference>
<dbReference type="EMBL" id="BAAAEI010000015">
    <property type="protein sequence ID" value="GAA0361381.1"/>
    <property type="molecule type" value="Genomic_DNA"/>
</dbReference>
<dbReference type="InterPro" id="IPR004843">
    <property type="entry name" value="Calcineurin-like_PHP"/>
</dbReference>
<comment type="caution">
    <text evidence="6">The sequence shown here is derived from an EMBL/GenBank/DDBJ whole genome shotgun (WGS) entry which is preliminary data.</text>
</comment>
<dbReference type="InterPro" id="IPR029052">
    <property type="entry name" value="Metallo-depent_PP-like"/>
</dbReference>
<evidence type="ECO:0000259" key="5">
    <source>
        <dbReference type="Pfam" id="PF00149"/>
    </source>
</evidence>
<reference evidence="6 7" key="1">
    <citation type="journal article" date="2019" name="Int. J. Syst. Evol. Microbiol.">
        <title>The Global Catalogue of Microorganisms (GCM) 10K type strain sequencing project: providing services to taxonomists for standard genome sequencing and annotation.</title>
        <authorList>
            <consortium name="The Broad Institute Genomics Platform"/>
            <consortium name="The Broad Institute Genome Sequencing Center for Infectious Disease"/>
            <person name="Wu L."/>
            <person name="Ma J."/>
        </authorList>
    </citation>
    <scope>NUCLEOTIDE SEQUENCE [LARGE SCALE GENOMIC DNA]</scope>
    <source>
        <strain evidence="6 7">JCM 13378</strain>
    </source>
</reference>
<accession>A0ABN0XDC5</accession>
<keyword evidence="3" id="KW-0408">Iron</keyword>
<evidence type="ECO:0000256" key="4">
    <source>
        <dbReference type="ARBA" id="ARBA00025742"/>
    </source>
</evidence>
<feature type="domain" description="Calcineurin-like phosphoesterase" evidence="5">
    <location>
        <begin position="4"/>
        <end position="193"/>
    </location>
</feature>
<keyword evidence="7" id="KW-1185">Reference proteome</keyword>
<evidence type="ECO:0000256" key="2">
    <source>
        <dbReference type="ARBA" id="ARBA00022801"/>
    </source>
</evidence>
<dbReference type="Pfam" id="PF00149">
    <property type="entry name" value="Metallophos"/>
    <property type="match status" value="1"/>
</dbReference>
<dbReference type="SUPFAM" id="SSF56300">
    <property type="entry name" value="Metallo-dependent phosphatases"/>
    <property type="match status" value="1"/>
</dbReference>
<name>A0ABN0XDC5_9ALTE</name>
<protein>
    <submittedName>
        <fullName evidence="6">3',5'-cyclic-AMP phosphodiesterase</fullName>
    </submittedName>
</protein>
<evidence type="ECO:0000313" key="7">
    <source>
        <dbReference type="Proteomes" id="UP001501757"/>
    </source>
</evidence>
<evidence type="ECO:0000313" key="6">
    <source>
        <dbReference type="EMBL" id="GAA0361381.1"/>
    </source>
</evidence>
<sequence length="253" mass="28461">MKSFRLVQISDCHLFAEPDRAGYGGIRPWYSLAEVLKLATQFTADALLFSGDISNDLSRHSYQHLQTLINQYCQGIPWHLIPGNHDDSALMQSMFTDNMGCLASPVDMGYWQLHGLDSQYRGTLGQVSAAQLADLQQRINASTKPYHLVAVHHHPLASDSWMDKHAWVNSEAFLKLLERNPSIRLVLHGHIHTDKTWQYASTTIAACPSSCWQWAMQPEFALADERPGLRIIDLGDNGDIHSRVARLSLDSDI</sequence>
<dbReference type="PANTHER" id="PTHR42988:SF2">
    <property type="entry name" value="CYCLIC NUCLEOTIDE PHOSPHODIESTERASE CBUA0032-RELATED"/>
    <property type="match status" value="1"/>
</dbReference>